<feature type="transmembrane region" description="Helical" evidence="9">
    <location>
        <begin position="185"/>
        <end position="212"/>
    </location>
</feature>
<dbReference type="AlphaFoldDB" id="A0A1Q8S262"/>
<organism evidence="12 13">
    <name type="scientific">Colletotrichum chlorophyti</name>
    <dbReference type="NCBI Taxonomy" id="708187"/>
    <lineage>
        <taxon>Eukaryota</taxon>
        <taxon>Fungi</taxon>
        <taxon>Dikarya</taxon>
        <taxon>Ascomycota</taxon>
        <taxon>Pezizomycotina</taxon>
        <taxon>Sordariomycetes</taxon>
        <taxon>Hypocreomycetidae</taxon>
        <taxon>Glomerellales</taxon>
        <taxon>Glomerellaceae</taxon>
        <taxon>Colletotrichum</taxon>
    </lineage>
</organism>
<evidence type="ECO:0000256" key="1">
    <source>
        <dbReference type="ARBA" id="ARBA00004651"/>
    </source>
</evidence>
<dbReference type="Proteomes" id="UP000186583">
    <property type="component" value="Unassembled WGS sequence"/>
</dbReference>
<evidence type="ECO:0000313" key="12">
    <source>
        <dbReference type="EMBL" id="OLN95500.1"/>
    </source>
</evidence>
<keyword evidence="4 9" id="KW-0812">Transmembrane</keyword>
<dbReference type="InterPro" id="IPR050173">
    <property type="entry name" value="ABC_transporter_C-like"/>
</dbReference>
<dbReference type="Pfam" id="PF00005">
    <property type="entry name" value="ABC_tran"/>
    <property type="match status" value="2"/>
</dbReference>
<dbReference type="GO" id="GO:0016887">
    <property type="term" value="F:ATP hydrolysis activity"/>
    <property type="evidence" value="ECO:0007669"/>
    <property type="project" value="InterPro"/>
</dbReference>
<gene>
    <name evidence="12" type="ORF">CCHL11_05154</name>
</gene>
<keyword evidence="6" id="KW-0067">ATP-binding</keyword>
<name>A0A1Q8S262_9PEZI</name>
<evidence type="ECO:0000256" key="2">
    <source>
        <dbReference type="ARBA" id="ARBA00022448"/>
    </source>
</evidence>
<comment type="caution">
    <text evidence="12">The sequence shown here is derived from an EMBL/GenBank/DDBJ whole genome shotgun (WGS) entry which is preliminary data.</text>
</comment>
<evidence type="ECO:0000259" key="11">
    <source>
        <dbReference type="PROSITE" id="PS50929"/>
    </source>
</evidence>
<feature type="domain" description="ABC transporter" evidence="10">
    <location>
        <begin position="834"/>
        <end position="1130"/>
    </location>
</feature>
<dbReference type="SUPFAM" id="SSF90123">
    <property type="entry name" value="ABC transporter transmembrane region"/>
    <property type="match status" value="2"/>
</dbReference>
<keyword evidence="5" id="KW-0547">Nucleotide-binding</keyword>
<dbReference type="InterPro" id="IPR003593">
    <property type="entry name" value="AAA+_ATPase"/>
</dbReference>
<keyword evidence="7 9" id="KW-1133">Transmembrane helix</keyword>
<dbReference type="PROSITE" id="PS00211">
    <property type="entry name" value="ABC_TRANSPORTER_1"/>
    <property type="match status" value="2"/>
</dbReference>
<comment type="subcellular location">
    <subcellularLocation>
        <location evidence="1">Cell membrane</location>
        <topology evidence="1">Multi-pass membrane protein</topology>
    </subcellularLocation>
</comment>
<dbReference type="InterPro" id="IPR036640">
    <property type="entry name" value="ABC1_TM_sf"/>
</dbReference>
<feature type="transmembrane region" description="Helical" evidence="9">
    <location>
        <begin position="68"/>
        <end position="88"/>
    </location>
</feature>
<dbReference type="PROSITE" id="PS50929">
    <property type="entry name" value="ABC_TM1F"/>
    <property type="match status" value="2"/>
</dbReference>
<feature type="transmembrane region" description="Helical" evidence="9">
    <location>
        <begin position="518"/>
        <end position="540"/>
    </location>
</feature>
<feature type="domain" description="ABC transmembrane type-1" evidence="11">
    <location>
        <begin position="21"/>
        <end position="207"/>
    </location>
</feature>
<dbReference type="PANTHER" id="PTHR24223:SF345">
    <property type="entry name" value="ABC MULTIDRUG TRANSPORTER (EUROFUNG)"/>
    <property type="match status" value="1"/>
</dbReference>
<reference evidence="12 13" key="1">
    <citation type="submission" date="2016-11" db="EMBL/GenBank/DDBJ databases">
        <title>Draft Genome Assembly of Colletotrichum chlorophyti a pathogen of herbaceous plants.</title>
        <authorList>
            <person name="Gan P."/>
            <person name="Narusaka M."/>
            <person name="Tsushima A."/>
            <person name="Narusaka Y."/>
            <person name="Takano Y."/>
            <person name="Shirasu K."/>
        </authorList>
    </citation>
    <scope>NUCLEOTIDE SEQUENCE [LARGE SCALE GENOMIC DNA]</scope>
    <source>
        <strain evidence="12 13">NTL11</strain>
    </source>
</reference>
<feature type="transmembrane region" description="Helical" evidence="9">
    <location>
        <begin position="769"/>
        <end position="790"/>
    </location>
</feature>
<dbReference type="PROSITE" id="PS50893">
    <property type="entry name" value="ABC_TRANSPORTER_2"/>
    <property type="match status" value="2"/>
</dbReference>
<feature type="transmembrane region" description="Helical" evidence="9">
    <location>
        <begin position="740"/>
        <end position="763"/>
    </location>
</feature>
<dbReference type="Pfam" id="PF00664">
    <property type="entry name" value="ABC_membrane"/>
    <property type="match status" value="1"/>
</dbReference>
<evidence type="ECO:0000256" key="4">
    <source>
        <dbReference type="ARBA" id="ARBA00022692"/>
    </source>
</evidence>
<dbReference type="FunFam" id="1.20.1560.10:FF:000066">
    <property type="entry name" value="ABC multidrug transporter (Eurofung)"/>
    <property type="match status" value="1"/>
</dbReference>
<feature type="transmembrane region" description="Helical" evidence="9">
    <location>
        <begin position="151"/>
        <end position="173"/>
    </location>
</feature>
<evidence type="ECO:0000256" key="7">
    <source>
        <dbReference type="ARBA" id="ARBA00022989"/>
    </source>
</evidence>
<dbReference type="SUPFAM" id="SSF52540">
    <property type="entry name" value="P-loop containing nucleoside triphosphate hydrolases"/>
    <property type="match status" value="2"/>
</dbReference>
<evidence type="ECO:0000256" key="3">
    <source>
        <dbReference type="ARBA" id="ARBA00022475"/>
    </source>
</evidence>
<dbReference type="InterPro" id="IPR003439">
    <property type="entry name" value="ABC_transporter-like_ATP-bd"/>
</dbReference>
<feature type="transmembrane region" description="Helical" evidence="9">
    <location>
        <begin position="560"/>
        <end position="583"/>
    </location>
</feature>
<protein>
    <submittedName>
        <fullName evidence="12">Multidrug resistance-associated protein 1-like protein 4</fullName>
    </submittedName>
</protein>
<dbReference type="InterPro" id="IPR011527">
    <property type="entry name" value="ABC1_TM_dom"/>
</dbReference>
<feature type="domain" description="ABC transmembrane type-1" evidence="11">
    <location>
        <begin position="556"/>
        <end position="798"/>
    </location>
</feature>
<dbReference type="GO" id="GO:0005886">
    <property type="term" value="C:plasma membrane"/>
    <property type="evidence" value="ECO:0007669"/>
    <property type="project" value="UniProtKB-SubCell"/>
</dbReference>
<dbReference type="OrthoDB" id="6500128at2759"/>
<dbReference type="PANTHER" id="PTHR24223">
    <property type="entry name" value="ATP-BINDING CASSETTE SUB-FAMILY C"/>
    <property type="match status" value="1"/>
</dbReference>
<evidence type="ECO:0000256" key="6">
    <source>
        <dbReference type="ARBA" id="ARBA00022840"/>
    </source>
</evidence>
<dbReference type="CDD" id="cd18580">
    <property type="entry name" value="ABC_6TM_ABCC_D2"/>
    <property type="match status" value="1"/>
</dbReference>
<dbReference type="EMBL" id="MPGH01000035">
    <property type="protein sequence ID" value="OLN95500.1"/>
    <property type="molecule type" value="Genomic_DNA"/>
</dbReference>
<dbReference type="STRING" id="708187.A0A1Q8S262"/>
<evidence type="ECO:0000256" key="9">
    <source>
        <dbReference type="SAM" id="Phobius"/>
    </source>
</evidence>
<evidence type="ECO:0000256" key="8">
    <source>
        <dbReference type="ARBA" id="ARBA00023136"/>
    </source>
</evidence>
<keyword evidence="13" id="KW-1185">Reference proteome</keyword>
<evidence type="ECO:0000259" key="10">
    <source>
        <dbReference type="PROSITE" id="PS50893"/>
    </source>
</evidence>
<sequence>MCRVRSALVSIIHETTIKTANTSAADSMTLMSTDIERIRMGLLNLHEIWANALEVAVASWLLQRQLGIAFLAPIILVLVCVFSTITLGRIAGRWQRPWIESTQRRMGHTANAIANLKSLKMAGLAEAAEATIQAMRAKEIAAGNRFRMMQAAIVVIAYTPSYISPVLTFASASKTLDAPTIYTTLAFLMLVATPLAQLIQVVPTFAAAISCLERIQEFVSQEPRVEYRVFQEEADSQRGWVAEVTDGCFEWEDGKATLTGINLSIPSSRLTMLVGPVAGGKSTLCKALLGEVPFARGRVVMTCERVGYCDQSPFLVNASIRDNIVAGADWDPVMYLQVIAATLLDHDFEQLSQGDETKAGTGGITLSGGQKQRVALARALYLRTSFIIADDVLSGLDATTAEQVFQRVFGPDGLIKSRGASALLCTHNGEFLPLADHIILLSAEGSVAASGSYTEIASSGKIANIAHLRAQPSGYSDPSTTQPAITLPSTVARQTPSLTRQRGDIQIYSHYFKTMRPVFLLVFLTCGMTYGFFTNFPTVWLKFWTGDELHQHTGFYLSLYASFQVAALLALFGNIIITLCSLITQSGIALHNSALHVLIDASLSFLTRTDAGTILNYFSQDLNLIDTELPMAVLNMSLDTFSAIGSAAVIATTSPFIIISYPLFLGILYGVQKLYLRTSRQMRILDLDAKSPLYTYFLETVSGIVTLRATGCSDARQRQLLEVLDKSQQPAYAFAMIQRWLAFTMNIIVAGLAIVVVTLATQLRSTTSVGLTGASLVSLMAFGELTTNLIRMFTMMETSIGAVARLKDFYESTTREHHLRPHTPPPSWPQSGKIMVKNVSAAYSETPDILSVGGGEDPSPQKALALCNVSFDVQPGEKVAVVGRTGSGKSSVVLLLLRLISPSTTDTGDDTPLVSIDGVSLAGLEPKVLRRRIIAIPQNSVYLTDGTFKLNLDPYHEASDNECYSVLAAVGLAEFVSSRGGLYTVLDPGTLSQGQKRLFDIARAVLRRRLRDKNRWQDFGILNEACDPAVAIGQTEKLPIVTDRRPDRSVNGVLLLDEPNAGVDEETDRTIWGVTKQEFCGYTIIAVAHRLNAIMDFDRVMVMDSGGIVETGQPQLLARTSGSRFSQLLGNT</sequence>
<dbReference type="GO" id="GO:0005524">
    <property type="term" value="F:ATP binding"/>
    <property type="evidence" value="ECO:0007669"/>
    <property type="project" value="UniProtKB-KW"/>
</dbReference>
<dbReference type="InterPro" id="IPR017871">
    <property type="entry name" value="ABC_transporter-like_CS"/>
</dbReference>
<feature type="transmembrane region" description="Helical" evidence="9">
    <location>
        <begin position="41"/>
        <end position="62"/>
    </location>
</feature>
<keyword evidence="8 9" id="KW-0472">Membrane</keyword>
<dbReference type="GO" id="GO:0140359">
    <property type="term" value="F:ABC-type transporter activity"/>
    <property type="evidence" value="ECO:0007669"/>
    <property type="project" value="InterPro"/>
</dbReference>
<accession>A0A1Q8S262</accession>
<proteinExistence type="predicted"/>
<evidence type="ECO:0000256" key="5">
    <source>
        <dbReference type="ARBA" id="ARBA00022741"/>
    </source>
</evidence>
<keyword evidence="2" id="KW-0813">Transport</keyword>
<feature type="domain" description="ABC transporter" evidence="10">
    <location>
        <begin position="242"/>
        <end position="468"/>
    </location>
</feature>
<dbReference type="InterPro" id="IPR044726">
    <property type="entry name" value="ABCC_6TM_D2"/>
</dbReference>
<keyword evidence="3" id="KW-1003">Cell membrane</keyword>
<dbReference type="Gene3D" id="3.40.50.300">
    <property type="entry name" value="P-loop containing nucleotide triphosphate hydrolases"/>
    <property type="match status" value="2"/>
</dbReference>
<dbReference type="SMART" id="SM00382">
    <property type="entry name" value="AAA"/>
    <property type="match status" value="2"/>
</dbReference>
<dbReference type="Gene3D" id="1.20.1560.10">
    <property type="entry name" value="ABC transporter type 1, transmembrane domain"/>
    <property type="match status" value="2"/>
</dbReference>
<dbReference type="InterPro" id="IPR027417">
    <property type="entry name" value="P-loop_NTPase"/>
</dbReference>
<evidence type="ECO:0000313" key="13">
    <source>
        <dbReference type="Proteomes" id="UP000186583"/>
    </source>
</evidence>